<reference evidence="7 8" key="1">
    <citation type="journal article" date="2010" name="J. Bacteriol.">
        <title>Complete genome sequence of "Candidatus Puniceispirillum marinum" IMCC1322, a representative of the SAR116 clade in the Alphaproteobacteria.</title>
        <authorList>
            <person name="Oh H.M."/>
            <person name="Kwon K.K."/>
            <person name="Kang I."/>
            <person name="Kang S.G."/>
            <person name="Lee J.H."/>
            <person name="Kim S.J."/>
            <person name="Cho J.C."/>
        </authorList>
    </citation>
    <scope>NUCLEOTIDE SEQUENCE [LARGE SCALE GENOMIC DNA]</scope>
    <source>
        <strain evidence="7 8">IMCC1322</strain>
    </source>
</reference>
<dbReference type="SUPFAM" id="SSF103481">
    <property type="entry name" value="Multidrug resistance efflux transporter EmrE"/>
    <property type="match status" value="2"/>
</dbReference>
<feature type="domain" description="EamA" evidence="6">
    <location>
        <begin position="140"/>
        <end position="278"/>
    </location>
</feature>
<name>D5BN67_PUNMI</name>
<dbReference type="OrthoDB" id="7158585at2"/>
<feature type="transmembrane region" description="Helical" evidence="5">
    <location>
        <begin position="58"/>
        <end position="75"/>
    </location>
</feature>
<feature type="transmembrane region" description="Helical" evidence="5">
    <location>
        <begin position="33"/>
        <end position="51"/>
    </location>
</feature>
<dbReference type="PANTHER" id="PTHR32322">
    <property type="entry name" value="INNER MEMBRANE TRANSPORTER"/>
    <property type="match status" value="1"/>
</dbReference>
<evidence type="ECO:0000256" key="4">
    <source>
        <dbReference type="ARBA" id="ARBA00023136"/>
    </source>
</evidence>
<evidence type="ECO:0000313" key="7">
    <source>
        <dbReference type="EMBL" id="ADE40260.1"/>
    </source>
</evidence>
<feature type="transmembrane region" description="Helical" evidence="5">
    <location>
        <begin position="140"/>
        <end position="159"/>
    </location>
</feature>
<keyword evidence="8" id="KW-1185">Reference proteome</keyword>
<dbReference type="eggNOG" id="COG0697">
    <property type="taxonomic scope" value="Bacteria"/>
</dbReference>
<dbReference type="InterPro" id="IPR037185">
    <property type="entry name" value="EmrE-like"/>
</dbReference>
<dbReference type="HOGENOM" id="CLU_033863_20_1_5"/>
<evidence type="ECO:0000256" key="1">
    <source>
        <dbReference type="ARBA" id="ARBA00004141"/>
    </source>
</evidence>
<dbReference type="KEGG" id="apb:SAR116_2017"/>
<feature type="transmembrane region" description="Helical" evidence="5">
    <location>
        <begin position="116"/>
        <end position="134"/>
    </location>
</feature>
<proteinExistence type="predicted"/>
<dbReference type="GO" id="GO:0016020">
    <property type="term" value="C:membrane"/>
    <property type="evidence" value="ECO:0007669"/>
    <property type="project" value="UniProtKB-SubCell"/>
</dbReference>
<feature type="transmembrane region" description="Helical" evidence="5">
    <location>
        <begin position="235"/>
        <end position="256"/>
    </location>
</feature>
<feature type="transmembrane region" description="Helical" evidence="5">
    <location>
        <begin position="87"/>
        <end position="107"/>
    </location>
</feature>
<dbReference type="Proteomes" id="UP000007460">
    <property type="component" value="Chromosome"/>
</dbReference>
<accession>D5BN67</accession>
<comment type="subcellular location">
    <subcellularLocation>
        <location evidence="1">Membrane</location>
        <topology evidence="1">Multi-pass membrane protein</topology>
    </subcellularLocation>
</comment>
<keyword evidence="4 5" id="KW-0472">Membrane</keyword>
<dbReference type="InterPro" id="IPR050638">
    <property type="entry name" value="AA-Vitamin_Transporters"/>
</dbReference>
<gene>
    <name evidence="7" type="ordered locus">SAR116_2017</name>
</gene>
<feature type="transmembrane region" description="Helical" evidence="5">
    <location>
        <begin position="210"/>
        <end position="228"/>
    </location>
</feature>
<dbReference type="RefSeq" id="WP_013046887.1">
    <property type="nucleotide sequence ID" value="NC_014010.1"/>
</dbReference>
<keyword evidence="2 5" id="KW-0812">Transmembrane</keyword>
<dbReference type="STRING" id="488538.SAR116_2017"/>
<keyword evidence="3 5" id="KW-1133">Transmembrane helix</keyword>
<evidence type="ECO:0000313" key="8">
    <source>
        <dbReference type="Proteomes" id="UP000007460"/>
    </source>
</evidence>
<dbReference type="InterPro" id="IPR000620">
    <property type="entry name" value="EamA_dom"/>
</dbReference>
<feature type="domain" description="EamA" evidence="6">
    <location>
        <begin position="7"/>
        <end position="130"/>
    </location>
</feature>
<evidence type="ECO:0000259" key="6">
    <source>
        <dbReference type="Pfam" id="PF00892"/>
    </source>
</evidence>
<sequence>MTIRDFLIALLVPLTWGFGFALAKSGLEHFPPLLLMGMRFGIAALILVWFVPIPRRHLVTLFFIAFVSATMQYGLTFSGLARMDATPAILLVQSEVIFGVVIGALLLGEKPNLRQFLGIIIALIGIIILIGGPALSNKVFGIILVLSGCLIWAFGQVLIRKYTSGLTGFQLTAWVGVMASPQMFLASFFVEGNPLPFLLAAPLSAWGTVIYLGIVMTVVGYSAWYYVLGRYPVPVVMPLQMLLPVSTILGAVTFLGERPDPIVFAGGIVVIIGVGVVIIEPSILRKWRQNSLK</sequence>
<feature type="transmembrane region" description="Helical" evidence="5">
    <location>
        <begin position="262"/>
        <end position="284"/>
    </location>
</feature>
<protein>
    <recommendedName>
        <fullName evidence="6">EamA domain-containing protein</fullName>
    </recommendedName>
</protein>
<feature type="transmembrane region" description="Helical" evidence="5">
    <location>
        <begin position="171"/>
        <end position="190"/>
    </location>
</feature>
<dbReference type="EMBL" id="CP001751">
    <property type="protein sequence ID" value="ADE40260.1"/>
    <property type="molecule type" value="Genomic_DNA"/>
</dbReference>
<dbReference type="Pfam" id="PF00892">
    <property type="entry name" value="EamA"/>
    <property type="match status" value="2"/>
</dbReference>
<evidence type="ECO:0000256" key="3">
    <source>
        <dbReference type="ARBA" id="ARBA00022989"/>
    </source>
</evidence>
<dbReference type="PANTHER" id="PTHR32322:SF9">
    <property type="entry name" value="AMINO-ACID METABOLITE EFFLUX PUMP-RELATED"/>
    <property type="match status" value="1"/>
</dbReference>
<evidence type="ECO:0000256" key="5">
    <source>
        <dbReference type="SAM" id="Phobius"/>
    </source>
</evidence>
<evidence type="ECO:0000256" key="2">
    <source>
        <dbReference type="ARBA" id="ARBA00022692"/>
    </source>
</evidence>
<dbReference type="AlphaFoldDB" id="D5BN67"/>
<organism evidence="7 8">
    <name type="scientific">Puniceispirillum marinum (strain IMCC1322)</name>
    <dbReference type="NCBI Taxonomy" id="488538"/>
    <lineage>
        <taxon>Bacteria</taxon>
        <taxon>Pseudomonadati</taxon>
        <taxon>Pseudomonadota</taxon>
        <taxon>Alphaproteobacteria</taxon>
        <taxon>Candidatus Puniceispirillales</taxon>
        <taxon>Candidatus Puniceispirillaceae</taxon>
        <taxon>Candidatus Puniceispirillum</taxon>
    </lineage>
</organism>